<evidence type="ECO:0000313" key="2">
    <source>
        <dbReference type="Proteomes" id="UP000054995"/>
    </source>
</evidence>
<protein>
    <submittedName>
        <fullName evidence="1">Uncharacterized protein</fullName>
    </submittedName>
</protein>
<sequence>MKIHYGTVRFPISVREAVQFHLQNVFASDLDEISVAGETRNPVTPPFRSTTVHSVLMAPDRTM</sequence>
<proteinExistence type="predicted"/>
<keyword evidence="2" id="KW-1185">Reference proteome</keyword>
<organism evidence="1 2">
    <name type="scientific">Trichinella pseudospiralis</name>
    <name type="common">Parasitic roundworm</name>
    <dbReference type="NCBI Taxonomy" id="6337"/>
    <lineage>
        <taxon>Eukaryota</taxon>
        <taxon>Metazoa</taxon>
        <taxon>Ecdysozoa</taxon>
        <taxon>Nematoda</taxon>
        <taxon>Enoplea</taxon>
        <taxon>Dorylaimia</taxon>
        <taxon>Trichinellida</taxon>
        <taxon>Trichinellidae</taxon>
        <taxon>Trichinella</taxon>
    </lineage>
</organism>
<comment type="caution">
    <text evidence="1">The sequence shown here is derived from an EMBL/GenBank/DDBJ whole genome shotgun (WGS) entry which is preliminary data.</text>
</comment>
<reference evidence="1 2" key="1">
    <citation type="submission" date="2015-01" db="EMBL/GenBank/DDBJ databases">
        <title>Evolution of Trichinella species and genotypes.</title>
        <authorList>
            <person name="Korhonen P.K."/>
            <person name="Edoardo P."/>
            <person name="Giuseppe L.R."/>
            <person name="Gasser R.B."/>
        </authorList>
    </citation>
    <scope>NUCLEOTIDE SEQUENCE [LARGE SCALE GENOMIC DNA]</scope>
    <source>
        <strain evidence="1">ISS470</strain>
    </source>
</reference>
<evidence type="ECO:0000313" key="1">
    <source>
        <dbReference type="EMBL" id="KRY91782.1"/>
    </source>
</evidence>
<dbReference type="EMBL" id="JYDT01000011">
    <property type="protein sequence ID" value="KRY91782.1"/>
    <property type="molecule type" value="Genomic_DNA"/>
</dbReference>
<dbReference type="AlphaFoldDB" id="A0A0V1G0E5"/>
<gene>
    <name evidence="1" type="ORF">T4D_5376</name>
</gene>
<name>A0A0V1G0E5_TRIPS</name>
<accession>A0A0V1G0E5</accession>
<dbReference type="Proteomes" id="UP000054995">
    <property type="component" value="Unassembled WGS sequence"/>
</dbReference>